<name>A0A0B1TQY0_OESDE</name>
<evidence type="ECO:0000256" key="1">
    <source>
        <dbReference type="SAM" id="MobiDB-lite"/>
    </source>
</evidence>
<dbReference type="Pfam" id="PF03564">
    <property type="entry name" value="DUF1759"/>
    <property type="match status" value="1"/>
</dbReference>
<dbReference type="OrthoDB" id="5864015at2759"/>
<proteinExistence type="predicted"/>
<organism evidence="2 3">
    <name type="scientific">Oesophagostomum dentatum</name>
    <name type="common">Nodular worm</name>
    <dbReference type="NCBI Taxonomy" id="61180"/>
    <lineage>
        <taxon>Eukaryota</taxon>
        <taxon>Metazoa</taxon>
        <taxon>Ecdysozoa</taxon>
        <taxon>Nematoda</taxon>
        <taxon>Chromadorea</taxon>
        <taxon>Rhabditida</taxon>
        <taxon>Rhabditina</taxon>
        <taxon>Rhabditomorpha</taxon>
        <taxon>Strongyloidea</taxon>
        <taxon>Strongylidae</taxon>
        <taxon>Oesophagostomum</taxon>
    </lineage>
</organism>
<dbReference type="AlphaFoldDB" id="A0A0B1TQY0"/>
<sequence length="205" mass="22682">MAGPASLRSQKGILTRYCNNLVQATSVAQNVAQLGFTILDMRTMKKAQEAVFELEAKSKLVSDALQNFTSMSDSAMDALSEDQEKPGAPPPGAGLTGATVPRLPVIPILNFSGKVWEFSNFWTLFEANVHNQALTKLQKFSYLLSALRGEAHDLIRRFPVTEQNYDHAIEFLRTKYGDDSELIGSTAQCKESADERQLPSPLHYD</sequence>
<feature type="region of interest" description="Disordered" evidence="1">
    <location>
        <begin position="75"/>
        <end position="96"/>
    </location>
</feature>
<dbReference type="EMBL" id="KN549396">
    <property type="protein sequence ID" value="KHJ97810.1"/>
    <property type="molecule type" value="Genomic_DNA"/>
</dbReference>
<dbReference type="PANTHER" id="PTHR22954">
    <property type="entry name" value="RETROVIRAL PROTEASE-RELATED"/>
    <property type="match status" value="1"/>
</dbReference>
<evidence type="ECO:0000313" key="3">
    <source>
        <dbReference type="Proteomes" id="UP000053660"/>
    </source>
</evidence>
<dbReference type="InterPro" id="IPR005312">
    <property type="entry name" value="DUF1759"/>
</dbReference>
<reference evidence="2 3" key="1">
    <citation type="submission" date="2014-03" db="EMBL/GenBank/DDBJ databases">
        <title>Draft genome of the hookworm Oesophagostomum dentatum.</title>
        <authorList>
            <person name="Mitreva M."/>
        </authorList>
    </citation>
    <scope>NUCLEOTIDE SEQUENCE [LARGE SCALE GENOMIC DNA]</scope>
    <source>
        <strain evidence="2 3">OD-Hann</strain>
    </source>
</reference>
<gene>
    <name evidence="2" type="ORF">OESDEN_02208</name>
</gene>
<keyword evidence="3" id="KW-1185">Reference proteome</keyword>
<evidence type="ECO:0000313" key="2">
    <source>
        <dbReference type="EMBL" id="KHJ97810.1"/>
    </source>
</evidence>
<accession>A0A0B1TQY0</accession>
<protein>
    <submittedName>
        <fullName evidence="2">Uncharacterized protein</fullName>
    </submittedName>
</protein>
<dbReference type="PANTHER" id="PTHR22954:SF3">
    <property type="entry name" value="PROTEIN CBG08539"/>
    <property type="match status" value="1"/>
</dbReference>
<dbReference type="Proteomes" id="UP000053660">
    <property type="component" value="Unassembled WGS sequence"/>
</dbReference>